<evidence type="ECO:0000313" key="3">
    <source>
        <dbReference type="Proteomes" id="UP000216207"/>
    </source>
</evidence>
<evidence type="ECO:0000313" key="2">
    <source>
        <dbReference type="EMBL" id="PAE88091.1"/>
    </source>
</evidence>
<keyword evidence="1" id="KW-1133">Transmembrane helix</keyword>
<feature type="transmembrane region" description="Helical" evidence="1">
    <location>
        <begin position="34"/>
        <end position="56"/>
    </location>
</feature>
<accession>A0A268NXI2</accession>
<name>A0A268NXI2_SHOCL</name>
<proteinExistence type="predicted"/>
<comment type="caution">
    <text evidence="2">The sequence shown here is derived from an EMBL/GenBank/DDBJ whole genome shotgun (WGS) entry which is preliminary data.</text>
</comment>
<protein>
    <recommendedName>
        <fullName evidence="4">VanZ-like domain-containing protein</fullName>
    </recommendedName>
</protein>
<evidence type="ECO:0000256" key="1">
    <source>
        <dbReference type="SAM" id="Phobius"/>
    </source>
</evidence>
<keyword evidence="1" id="KW-0812">Transmembrane</keyword>
<reference evidence="2 3" key="1">
    <citation type="submission" date="2017-07" db="EMBL/GenBank/DDBJ databases">
        <title>Isolation and whole genome analysis of endospore-forming bacteria from heroin.</title>
        <authorList>
            <person name="Kalinowski J."/>
            <person name="Ahrens B."/>
            <person name="Al-Dilaimi A."/>
            <person name="Winkler A."/>
            <person name="Wibberg D."/>
            <person name="Schleenbecker U."/>
            <person name="Ruckert C."/>
            <person name="Wolfel R."/>
            <person name="Grass G."/>
        </authorList>
    </citation>
    <scope>NUCLEOTIDE SEQUENCE [LARGE SCALE GENOMIC DNA]</scope>
    <source>
        <strain evidence="2 3">7539</strain>
    </source>
</reference>
<keyword evidence="1" id="KW-0472">Membrane</keyword>
<dbReference type="Proteomes" id="UP000216207">
    <property type="component" value="Unassembled WGS sequence"/>
</dbReference>
<organism evidence="2 3">
    <name type="scientific">Shouchella clausii</name>
    <name type="common">Alkalihalobacillus clausii</name>
    <dbReference type="NCBI Taxonomy" id="79880"/>
    <lineage>
        <taxon>Bacteria</taxon>
        <taxon>Bacillati</taxon>
        <taxon>Bacillota</taxon>
        <taxon>Bacilli</taxon>
        <taxon>Bacillales</taxon>
        <taxon>Bacillaceae</taxon>
        <taxon>Shouchella</taxon>
    </lineage>
</organism>
<dbReference type="EMBL" id="NPCC01000023">
    <property type="protein sequence ID" value="PAE88091.1"/>
    <property type="molecule type" value="Genomic_DNA"/>
</dbReference>
<gene>
    <name evidence="2" type="ORF">CHH72_14680</name>
</gene>
<dbReference type="AlphaFoldDB" id="A0A268NXI2"/>
<evidence type="ECO:0008006" key="4">
    <source>
        <dbReference type="Google" id="ProtNLM"/>
    </source>
</evidence>
<sequence length="60" mass="6611">MLVLKVVLIIAVLFPVFSATYDYFFNDIIPSAGNILSDLLKGTLLGLIVGLVLNVFKNRK</sequence>